<feature type="signal peptide" evidence="1">
    <location>
        <begin position="1"/>
        <end position="19"/>
    </location>
</feature>
<evidence type="ECO:0000313" key="3">
    <source>
        <dbReference type="EMBL" id="GHA82935.1"/>
    </source>
</evidence>
<sequence>MIRASIIALSLFVAAPAFADPTTDGHDHPTPTHVFSEAPTDNVIGSADAQNNLIVYASNVCPHCGSWFAKDWPVVKSDLIETGKLRVIFRPLPSQPLQLSLTGFLMAECAVEEDYMKVIEDQFARQDTILKAAGSNDGMMIKSQYDGIAKVAGLDDAASIAACLSEEVHMETLQTSADRAAAAGISNIPSFIFNGSVMNGANDANAIKGWVEGRSSARP</sequence>
<dbReference type="InterPro" id="IPR036249">
    <property type="entry name" value="Thioredoxin-like_sf"/>
</dbReference>
<evidence type="ECO:0000259" key="2">
    <source>
        <dbReference type="Pfam" id="PF13462"/>
    </source>
</evidence>
<dbReference type="SUPFAM" id="SSF52833">
    <property type="entry name" value="Thioredoxin-like"/>
    <property type="match status" value="1"/>
</dbReference>
<dbReference type="AlphaFoldDB" id="A0A8J3CKY9"/>
<reference evidence="3" key="1">
    <citation type="journal article" date="2014" name="Int. J. Syst. Evol. Microbiol.">
        <title>Complete genome sequence of Corynebacterium casei LMG S-19264T (=DSM 44701T), isolated from a smear-ripened cheese.</title>
        <authorList>
            <consortium name="US DOE Joint Genome Institute (JGI-PGF)"/>
            <person name="Walter F."/>
            <person name="Albersmeier A."/>
            <person name="Kalinowski J."/>
            <person name="Ruckert C."/>
        </authorList>
    </citation>
    <scope>NUCLEOTIDE SEQUENCE</scope>
    <source>
        <strain evidence="3">KCTC 32513</strain>
    </source>
</reference>
<dbReference type="Proteomes" id="UP000634004">
    <property type="component" value="Unassembled WGS sequence"/>
</dbReference>
<dbReference type="EMBL" id="BMZH01000001">
    <property type="protein sequence ID" value="GHA82935.1"/>
    <property type="molecule type" value="Genomic_DNA"/>
</dbReference>
<gene>
    <name evidence="3" type="ORF">GCM10009069_02720</name>
</gene>
<keyword evidence="4" id="KW-1185">Reference proteome</keyword>
<comment type="caution">
    <text evidence="3">The sequence shown here is derived from an EMBL/GenBank/DDBJ whole genome shotgun (WGS) entry which is preliminary data.</text>
</comment>
<accession>A0A8J3CKY9</accession>
<proteinExistence type="predicted"/>
<name>A0A8J3CKY9_9PROT</name>
<feature type="domain" description="Thioredoxin-like fold" evidence="2">
    <location>
        <begin position="38"/>
        <end position="212"/>
    </location>
</feature>
<dbReference type="Pfam" id="PF13462">
    <property type="entry name" value="Thioredoxin_4"/>
    <property type="match status" value="1"/>
</dbReference>
<keyword evidence="1" id="KW-0732">Signal</keyword>
<dbReference type="InterPro" id="IPR012336">
    <property type="entry name" value="Thioredoxin-like_fold"/>
</dbReference>
<dbReference type="Gene3D" id="3.40.30.10">
    <property type="entry name" value="Glutaredoxin"/>
    <property type="match status" value="1"/>
</dbReference>
<feature type="chain" id="PRO_5035178437" description="Thioredoxin-like fold domain-containing protein" evidence="1">
    <location>
        <begin position="20"/>
        <end position="219"/>
    </location>
</feature>
<reference evidence="3" key="2">
    <citation type="submission" date="2020-09" db="EMBL/GenBank/DDBJ databases">
        <authorList>
            <person name="Sun Q."/>
            <person name="Kim S."/>
        </authorList>
    </citation>
    <scope>NUCLEOTIDE SEQUENCE</scope>
    <source>
        <strain evidence="3">KCTC 32513</strain>
    </source>
</reference>
<evidence type="ECO:0000313" key="4">
    <source>
        <dbReference type="Proteomes" id="UP000634004"/>
    </source>
</evidence>
<evidence type="ECO:0000256" key="1">
    <source>
        <dbReference type="SAM" id="SignalP"/>
    </source>
</evidence>
<organism evidence="3 4">
    <name type="scientific">Algimonas arctica</name>
    <dbReference type="NCBI Taxonomy" id="1479486"/>
    <lineage>
        <taxon>Bacteria</taxon>
        <taxon>Pseudomonadati</taxon>
        <taxon>Pseudomonadota</taxon>
        <taxon>Alphaproteobacteria</taxon>
        <taxon>Maricaulales</taxon>
        <taxon>Robiginitomaculaceae</taxon>
        <taxon>Algimonas</taxon>
    </lineage>
</organism>
<dbReference type="RefSeq" id="WP_189494596.1">
    <property type="nucleotide sequence ID" value="NZ_BMZH01000001.1"/>
</dbReference>
<protein>
    <recommendedName>
        <fullName evidence="2">Thioredoxin-like fold domain-containing protein</fullName>
    </recommendedName>
</protein>